<evidence type="ECO:0000256" key="6">
    <source>
        <dbReference type="ARBA" id="ARBA00023014"/>
    </source>
</evidence>
<comment type="caution">
    <text evidence="8">The sequence shown here is derived from an EMBL/GenBank/DDBJ whole genome shotgun (WGS) entry which is preliminary data.</text>
</comment>
<dbReference type="PANTHER" id="PTHR43756">
    <property type="entry name" value="CHOLINE MONOOXYGENASE, CHLOROPLASTIC"/>
    <property type="match status" value="1"/>
</dbReference>
<keyword evidence="9" id="KW-1185">Reference proteome</keyword>
<keyword evidence="4" id="KW-0560">Oxidoreductase</keyword>
<evidence type="ECO:0000256" key="4">
    <source>
        <dbReference type="ARBA" id="ARBA00023002"/>
    </source>
</evidence>
<dbReference type="SUPFAM" id="SSF55961">
    <property type="entry name" value="Bet v1-like"/>
    <property type="match status" value="1"/>
</dbReference>
<gene>
    <name evidence="8" type="ORF">Air01nite_69690</name>
</gene>
<dbReference type="PROSITE" id="PS51296">
    <property type="entry name" value="RIESKE"/>
    <property type="match status" value="1"/>
</dbReference>
<dbReference type="Pfam" id="PF00355">
    <property type="entry name" value="Rieske"/>
    <property type="match status" value="1"/>
</dbReference>
<accession>A0ABQ4CDM4</accession>
<reference evidence="8 9" key="1">
    <citation type="submission" date="2021-01" db="EMBL/GenBank/DDBJ databases">
        <title>Whole genome shotgun sequence of Asanoa iriomotensis NBRC 100142.</title>
        <authorList>
            <person name="Komaki H."/>
            <person name="Tamura T."/>
        </authorList>
    </citation>
    <scope>NUCLEOTIDE SEQUENCE [LARGE SCALE GENOMIC DNA]</scope>
    <source>
        <strain evidence="8 9">NBRC 100142</strain>
    </source>
</reference>
<comment type="cofactor">
    <cofactor evidence="1">
        <name>Fe cation</name>
        <dbReference type="ChEBI" id="CHEBI:24875"/>
    </cofactor>
</comment>
<name>A0ABQ4CDM4_9ACTN</name>
<evidence type="ECO:0000256" key="3">
    <source>
        <dbReference type="ARBA" id="ARBA00022723"/>
    </source>
</evidence>
<dbReference type="Gene3D" id="2.102.10.10">
    <property type="entry name" value="Rieske [2Fe-2S] iron-sulphur domain"/>
    <property type="match status" value="1"/>
</dbReference>
<dbReference type="CDD" id="cd08884">
    <property type="entry name" value="RHO_alpha_C_GbcA-like"/>
    <property type="match status" value="1"/>
</dbReference>
<evidence type="ECO:0000313" key="8">
    <source>
        <dbReference type="EMBL" id="GIF60874.1"/>
    </source>
</evidence>
<feature type="domain" description="Rieske" evidence="7">
    <location>
        <begin position="47"/>
        <end position="153"/>
    </location>
</feature>
<keyword evidence="2" id="KW-0001">2Fe-2S</keyword>
<dbReference type="Pfam" id="PF00848">
    <property type="entry name" value="Ring_hydroxyl_A"/>
    <property type="match status" value="1"/>
</dbReference>
<evidence type="ECO:0000256" key="2">
    <source>
        <dbReference type="ARBA" id="ARBA00022714"/>
    </source>
</evidence>
<dbReference type="EMBL" id="BONC01000079">
    <property type="protein sequence ID" value="GIF60874.1"/>
    <property type="molecule type" value="Genomic_DNA"/>
</dbReference>
<evidence type="ECO:0000256" key="5">
    <source>
        <dbReference type="ARBA" id="ARBA00023004"/>
    </source>
</evidence>
<organism evidence="8 9">
    <name type="scientific">Asanoa iriomotensis</name>
    <dbReference type="NCBI Taxonomy" id="234613"/>
    <lineage>
        <taxon>Bacteria</taxon>
        <taxon>Bacillati</taxon>
        <taxon>Actinomycetota</taxon>
        <taxon>Actinomycetes</taxon>
        <taxon>Micromonosporales</taxon>
        <taxon>Micromonosporaceae</taxon>
        <taxon>Asanoa</taxon>
    </lineage>
</organism>
<dbReference type="Proteomes" id="UP000624325">
    <property type="component" value="Unassembled WGS sequence"/>
</dbReference>
<dbReference type="PRINTS" id="PR00090">
    <property type="entry name" value="RNGDIOXGNASE"/>
</dbReference>
<dbReference type="SUPFAM" id="SSF50022">
    <property type="entry name" value="ISP domain"/>
    <property type="match status" value="1"/>
</dbReference>
<protein>
    <submittedName>
        <fullName evidence="8">(2Fe-2S)-binding protein</fullName>
    </submittedName>
</protein>
<evidence type="ECO:0000259" key="7">
    <source>
        <dbReference type="PROSITE" id="PS51296"/>
    </source>
</evidence>
<sequence>MAAAPIDSSALDAALRPFGESTMLPAVAYVGADVFAWERRQLFAGSWVSVGRTADLAQGGNQRAVDVGDVGVLVTIADGVPRAFANVCRHRGHELLTAGEAADRPAVLCPYHGWSYGLDGRVRTAPRMGPDFDGSGYGLVELPAVDWHGWLFVNASGTARPFASHVGALGSHVAPYRPETLVSKARHEYEVAANWKIIAENYHECYHCPLIHPELCAVSPPNSGSNWREPGAWVGGSMDLRDHAETMSLDGRSHGVALDGVDPRLVRYLGLFPNMLISLHPDYVMTHLLEPLSPHRTRVTCEWLFRAEVTDPGYAVEFWDLTNRQDWAACESVQRGVSSPHFRPGPLAPNENAVYDWVTLIARAYRDPAASLST</sequence>
<dbReference type="InterPro" id="IPR015879">
    <property type="entry name" value="Ring_hydroxy_dOase_asu_C_dom"/>
</dbReference>
<dbReference type="InterPro" id="IPR001663">
    <property type="entry name" value="Rng_hydr_dOase-A"/>
</dbReference>
<dbReference type="RefSeq" id="WP_203707687.1">
    <property type="nucleotide sequence ID" value="NZ_BAAALU010000002.1"/>
</dbReference>
<evidence type="ECO:0000256" key="1">
    <source>
        <dbReference type="ARBA" id="ARBA00001962"/>
    </source>
</evidence>
<keyword evidence="5" id="KW-0408">Iron</keyword>
<keyword evidence="6" id="KW-0411">Iron-sulfur</keyword>
<proteinExistence type="predicted"/>
<dbReference type="PANTHER" id="PTHR43756:SF5">
    <property type="entry name" value="CHOLINE MONOOXYGENASE, CHLOROPLASTIC"/>
    <property type="match status" value="1"/>
</dbReference>
<keyword evidence="3" id="KW-0479">Metal-binding</keyword>
<dbReference type="InterPro" id="IPR017941">
    <property type="entry name" value="Rieske_2Fe-2S"/>
</dbReference>
<evidence type="ECO:0000313" key="9">
    <source>
        <dbReference type="Proteomes" id="UP000624325"/>
    </source>
</evidence>
<dbReference type="InterPro" id="IPR036922">
    <property type="entry name" value="Rieske_2Fe-2S_sf"/>
</dbReference>
<dbReference type="Gene3D" id="3.90.380.10">
    <property type="entry name" value="Naphthalene 1,2-dioxygenase Alpha Subunit, Chain A, domain 1"/>
    <property type="match status" value="2"/>
</dbReference>